<keyword evidence="2" id="KW-0812">Transmembrane</keyword>
<reference evidence="3 4" key="1">
    <citation type="submission" date="2024-08" db="EMBL/GenBank/DDBJ databases">
        <authorList>
            <person name="Cucini C."/>
            <person name="Frati F."/>
        </authorList>
    </citation>
    <scope>NUCLEOTIDE SEQUENCE [LARGE SCALE GENOMIC DNA]</scope>
</reference>
<name>A0ABP1Q264_9HEXA</name>
<feature type="region of interest" description="Disordered" evidence="1">
    <location>
        <begin position="118"/>
        <end position="139"/>
    </location>
</feature>
<gene>
    <name evidence="3" type="ORF">ODALV1_LOCUS6471</name>
</gene>
<evidence type="ECO:0008006" key="5">
    <source>
        <dbReference type="Google" id="ProtNLM"/>
    </source>
</evidence>
<sequence length="283" mass="32050">MDGENDGNGNDRNLPPEEDGAIRRNQVLIFGVVLLGILAICLAVSMPSDLEFNDAELPTSGTPINPEASDRSSLSNDDPSSKRNQTNSTSRKKSLRNQEVSVEVKLLRDMAIQKKIQEYDSNSGQGEDDVQEEDTSVSKEQLELKKVDNIVETFIGSEDFEDFLLDIEIHDAVKKLREQKGYKKKSTTLFDELFKRAEKEFIGEDEEELRLIRKVGEKLEKRAWDLINERKRTRGKDLTEPDELIANELLKLDYASSGDLDDDANLNDESAEEELVEVKKTEL</sequence>
<feature type="region of interest" description="Disordered" evidence="1">
    <location>
        <begin position="57"/>
        <end position="97"/>
    </location>
</feature>
<evidence type="ECO:0000256" key="2">
    <source>
        <dbReference type="SAM" id="Phobius"/>
    </source>
</evidence>
<feature type="compositionally biased region" description="Acidic residues" evidence="1">
    <location>
        <begin position="126"/>
        <end position="135"/>
    </location>
</feature>
<feature type="compositionally biased region" description="Acidic residues" evidence="1">
    <location>
        <begin position="261"/>
        <end position="275"/>
    </location>
</feature>
<dbReference type="EMBL" id="CAXLJM020000020">
    <property type="protein sequence ID" value="CAL8086544.1"/>
    <property type="molecule type" value="Genomic_DNA"/>
</dbReference>
<evidence type="ECO:0000313" key="4">
    <source>
        <dbReference type="Proteomes" id="UP001642540"/>
    </source>
</evidence>
<organism evidence="3 4">
    <name type="scientific">Orchesella dallaii</name>
    <dbReference type="NCBI Taxonomy" id="48710"/>
    <lineage>
        <taxon>Eukaryota</taxon>
        <taxon>Metazoa</taxon>
        <taxon>Ecdysozoa</taxon>
        <taxon>Arthropoda</taxon>
        <taxon>Hexapoda</taxon>
        <taxon>Collembola</taxon>
        <taxon>Entomobryomorpha</taxon>
        <taxon>Entomobryoidea</taxon>
        <taxon>Orchesellidae</taxon>
        <taxon>Orchesellinae</taxon>
        <taxon>Orchesella</taxon>
    </lineage>
</organism>
<evidence type="ECO:0000313" key="3">
    <source>
        <dbReference type="EMBL" id="CAL8086544.1"/>
    </source>
</evidence>
<dbReference type="Proteomes" id="UP001642540">
    <property type="component" value="Unassembled WGS sequence"/>
</dbReference>
<keyword evidence="2" id="KW-1133">Transmembrane helix</keyword>
<accession>A0ABP1Q264</accession>
<protein>
    <recommendedName>
        <fullName evidence="5">Transmembrane protein</fullName>
    </recommendedName>
</protein>
<feature type="compositionally biased region" description="Polar residues" evidence="1">
    <location>
        <begin position="71"/>
        <end position="89"/>
    </location>
</feature>
<feature type="region of interest" description="Disordered" evidence="1">
    <location>
        <begin position="261"/>
        <end position="283"/>
    </location>
</feature>
<proteinExistence type="predicted"/>
<comment type="caution">
    <text evidence="3">The sequence shown here is derived from an EMBL/GenBank/DDBJ whole genome shotgun (WGS) entry which is preliminary data.</text>
</comment>
<feature type="transmembrane region" description="Helical" evidence="2">
    <location>
        <begin position="27"/>
        <end position="46"/>
    </location>
</feature>
<keyword evidence="2" id="KW-0472">Membrane</keyword>
<evidence type="ECO:0000256" key="1">
    <source>
        <dbReference type="SAM" id="MobiDB-lite"/>
    </source>
</evidence>
<keyword evidence="4" id="KW-1185">Reference proteome</keyword>